<sequence length="293" mass="34063">MSRMTLIGASMVRLPAEPYSFLIDFLCVRFPSISREIWLERMRNGKVLDVQQRALTVDEPYQSGALVYYFREVLNEPIVPFKEVILYQDEHLIAVDKPHFLATLPAGRYVEQTVLRRLMRRFNNPDIAPIHRLDRLTAGVLLFSLNPSSRNAYQALFRQRKVFKCYEALAPALPRLDWPYRHRSRLESAEQFFRTQEVAGVPNSDTVIEVSERAGDLWRYRLYPVTGRKHQLRVHMATLGAPIVNDPLYPQVRDIEAQADYQQPLKLLAKQISFVDPLTGVLRSFKSHQRLTL</sequence>
<dbReference type="InterPro" id="IPR020103">
    <property type="entry name" value="PsdUridine_synth_cat_dom_sf"/>
</dbReference>
<dbReference type="Gene3D" id="3.30.2350.10">
    <property type="entry name" value="Pseudouridine synthase"/>
    <property type="match status" value="1"/>
</dbReference>
<dbReference type="InterPro" id="IPR050188">
    <property type="entry name" value="RluA_PseudoU_synthase"/>
</dbReference>
<proteinExistence type="predicted"/>
<dbReference type="EMBL" id="JAXIVU010000005">
    <property type="protein sequence ID" value="MDY7219051.1"/>
    <property type="molecule type" value="Genomic_DNA"/>
</dbReference>
<evidence type="ECO:0000259" key="1">
    <source>
        <dbReference type="Pfam" id="PF00849"/>
    </source>
</evidence>
<dbReference type="InterPro" id="IPR006145">
    <property type="entry name" value="PsdUridine_synth_RsuA/RluA"/>
</dbReference>
<accession>A0ABU5GPX6</accession>
<organism evidence="2 3">
    <name type="scientific">Denitrificimonas halotolerans</name>
    <dbReference type="NCBI Taxonomy" id="3098930"/>
    <lineage>
        <taxon>Bacteria</taxon>
        <taxon>Pseudomonadati</taxon>
        <taxon>Pseudomonadota</taxon>
        <taxon>Gammaproteobacteria</taxon>
        <taxon>Pseudomonadales</taxon>
        <taxon>Pseudomonadaceae</taxon>
        <taxon>Denitrificimonas</taxon>
    </lineage>
</organism>
<dbReference type="RefSeq" id="WP_321553146.1">
    <property type="nucleotide sequence ID" value="NZ_JAXIVU010000005.1"/>
</dbReference>
<name>A0ABU5GPX6_9GAMM</name>
<dbReference type="InterPro" id="IPR006224">
    <property type="entry name" value="PsdUridine_synth_RluA-like_CS"/>
</dbReference>
<dbReference type="SUPFAM" id="SSF55120">
    <property type="entry name" value="Pseudouridine synthase"/>
    <property type="match status" value="1"/>
</dbReference>
<reference evidence="2 3" key="1">
    <citation type="submission" date="2023-12" db="EMBL/GenBank/DDBJ databases">
        <title>Denitrificimonas halotolerans sp. nov.,a novel species isolated from landfill leachate.</title>
        <authorList>
            <person name="Wang S."/>
        </authorList>
    </citation>
    <scope>NUCLEOTIDE SEQUENCE [LARGE SCALE GENOMIC DNA]</scope>
    <source>
        <strain evidence="2 3">JX-1</strain>
    </source>
</reference>
<protein>
    <submittedName>
        <fullName evidence="2">Pseudouridine synthase</fullName>
    </submittedName>
</protein>
<dbReference type="PANTHER" id="PTHR21600:SF84">
    <property type="entry name" value="PSEUDOURIDINE SYNTHASE RSUA_RLUA-LIKE DOMAIN-CONTAINING PROTEIN"/>
    <property type="match status" value="1"/>
</dbReference>
<dbReference type="Proteomes" id="UP001294570">
    <property type="component" value="Unassembled WGS sequence"/>
</dbReference>
<evidence type="ECO:0000313" key="3">
    <source>
        <dbReference type="Proteomes" id="UP001294570"/>
    </source>
</evidence>
<dbReference type="Pfam" id="PF00849">
    <property type="entry name" value="PseudoU_synth_2"/>
    <property type="match status" value="1"/>
</dbReference>
<dbReference type="PROSITE" id="PS01129">
    <property type="entry name" value="PSI_RLU"/>
    <property type="match status" value="1"/>
</dbReference>
<dbReference type="PANTHER" id="PTHR21600">
    <property type="entry name" value="MITOCHONDRIAL RNA PSEUDOURIDINE SYNTHASE"/>
    <property type="match status" value="1"/>
</dbReference>
<evidence type="ECO:0000313" key="2">
    <source>
        <dbReference type="EMBL" id="MDY7219051.1"/>
    </source>
</evidence>
<feature type="domain" description="Pseudouridine synthase RsuA/RluA-like" evidence="1">
    <location>
        <begin position="91"/>
        <end position="237"/>
    </location>
</feature>
<gene>
    <name evidence="2" type="ORF">TOI97_05625</name>
</gene>
<keyword evidence="3" id="KW-1185">Reference proteome</keyword>
<comment type="caution">
    <text evidence="2">The sequence shown here is derived from an EMBL/GenBank/DDBJ whole genome shotgun (WGS) entry which is preliminary data.</text>
</comment>